<name>A0A803RBM4_CANSA</name>
<dbReference type="Gramene" id="novel_model_746_5bd9a17a">
    <property type="protein sequence ID" value="cds.novel_model_746_5bd9a17a"/>
    <property type="gene ID" value="novel_gene_412_5bd9a17a"/>
</dbReference>
<dbReference type="EnsemblPlants" id="novel_model_746_5bd9a17a">
    <property type="protein sequence ID" value="cds.novel_model_746_5bd9a17a"/>
    <property type="gene ID" value="novel_gene_412_5bd9a17a"/>
</dbReference>
<reference evidence="1" key="2">
    <citation type="submission" date="2021-03" db="UniProtKB">
        <authorList>
            <consortium name="EnsemblPlants"/>
        </authorList>
    </citation>
    <scope>IDENTIFICATION</scope>
</reference>
<evidence type="ECO:0000313" key="1">
    <source>
        <dbReference type="EnsemblPlants" id="cds.novel_model_746_5bd9a17a"/>
    </source>
</evidence>
<protein>
    <submittedName>
        <fullName evidence="1">Uncharacterized protein</fullName>
    </submittedName>
</protein>
<dbReference type="EMBL" id="UZAU01000018">
    <property type="status" value="NOT_ANNOTATED_CDS"/>
    <property type="molecule type" value="Genomic_DNA"/>
</dbReference>
<reference evidence="1" key="1">
    <citation type="submission" date="2018-11" db="EMBL/GenBank/DDBJ databases">
        <authorList>
            <person name="Grassa J C."/>
        </authorList>
    </citation>
    <scope>NUCLEOTIDE SEQUENCE [LARGE SCALE GENOMIC DNA]</scope>
</reference>
<organism evidence="1 2">
    <name type="scientific">Cannabis sativa</name>
    <name type="common">Hemp</name>
    <name type="synonym">Marijuana</name>
    <dbReference type="NCBI Taxonomy" id="3483"/>
    <lineage>
        <taxon>Eukaryota</taxon>
        <taxon>Viridiplantae</taxon>
        <taxon>Streptophyta</taxon>
        <taxon>Embryophyta</taxon>
        <taxon>Tracheophyta</taxon>
        <taxon>Spermatophyta</taxon>
        <taxon>Magnoliopsida</taxon>
        <taxon>eudicotyledons</taxon>
        <taxon>Gunneridae</taxon>
        <taxon>Pentapetalae</taxon>
        <taxon>rosids</taxon>
        <taxon>fabids</taxon>
        <taxon>Rosales</taxon>
        <taxon>Cannabaceae</taxon>
        <taxon>Cannabis</taxon>
    </lineage>
</organism>
<dbReference type="AlphaFoldDB" id="A0A803RBM4"/>
<sequence length="109" mass="12792">MCFSKFCCDQFMSFLSLSLHYITLQLQFQFPFINQAHSFHPSNNKNNITMNSLHTIFLKFLNSIAPKHKRTGSTNSNFIWRCRTAAQNRGRSYKQCRENNVFVCCLILT</sequence>
<evidence type="ECO:0000313" key="2">
    <source>
        <dbReference type="Proteomes" id="UP000596661"/>
    </source>
</evidence>
<proteinExistence type="predicted"/>
<keyword evidence="2" id="KW-1185">Reference proteome</keyword>
<dbReference type="Proteomes" id="UP000596661">
    <property type="component" value="Chromosome 1"/>
</dbReference>
<accession>A0A803RBM4</accession>